<dbReference type="EMBL" id="OZ034825">
    <property type="protein sequence ID" value="CAL1679903.1"/>
    <property type="molecule type" value="Genomic_DNA"/>
</dbReference>
<sequence length="66" mass="7824">MLILVLVGDFKVIVRRIIGLRKNVRMCGRVFESSKRARNPQNVRLEQHCIRVIVMRRLCNLKNILH</sequence>
<proteinExistence type="predicted"/>
<evidence type="ECO:0000313" key="2">
    <source>
        <dbReference type="Proteomes" id="UP001497644"/>
    </source>
</evidence>
<protein>
    <submittedName>
        <fullName evidence="1">Uncharacterized protein</fullName>
    </submittedName>
</protein>
<dbReference type="AlphaFoldDB" id="A0AAV2NIB7"/>
<dbReference type="Proteomes" id="UP001497644">
    <property type="component" value="Chromosome 2"/>
</dbReference>
<name>A0AAV2NIB7_9HYME</name>
<reference evidence="1" key="1">
    <citation type="submission" date="2024-04" db="EMBL/GenBank/DDBJ databases">
        <authorList>
            <consortium name="Molecular Ecology Group"/>
        </authorList>
    </citation>
    <scope>NUCLEOTIDE SEQUENCE</scope>
</reference>
<gene>
    <name evidence="1" type="ORF">LPLAT_LOCUS6013</name>
</gene>
<organism evidence="1 2">
    <name type="scientific">Lasius platythorax</name>
    <dbReference type="NCBI Taxonomy" id="488582"/>
    <lineage>
        <taxon>Eukaryota</taxon>
        <taxon>Metazoa</taxon>
        <taxon>Ecdysozoa</taxon>
        <taxon>Arthropoda</taxon>
        <taxon>Hexapoda</taxon>
        <taxon>Insecta</taxon>
        <taxon>Pterygota</taxon>
        <taxon>Neoptera</taxon>
        <taxon>Endopterygota</taxon>
        <taxon>Hymenoptera</taxon>
        <taxon>Apocrita</taxon>
        <taxon>Aculeata</taxon>
        <taxon>Formicoidea</taxon>
        <taxon>Formicidae</taxon>
        <taxon>Formicinae</taxon>
        <taxon>Lasius</taxon>
        <taxon>Lasius</taxon>
    </lineage>
</organism>
<accession>A0AAV2NIB7</accession>
<evidence type="ECO:0000313" key="1">
    <source>
        <dbReference type="EMBL" id="CAL1679903.1"/>
    </source>
</evidence>
<keyword evidence="2" id="KW-1185">Reference proteome</keyword>